<dbReference type="Proteomes" id="UP000181976">
    <property type="component" value="Unassembled WGS sequence"/>
</dbReference>
<dbReference type="eggNOG" id="COG1373">
    <property type="taxonomic scope" value="Bacteria"/>
</dbReference>
<dbReference type="InParanoid" id="A0A1I1XQS7"/>
<organism evidence="3 4">
    <name type="scientific">Thermophagus xiamenensis</name>
    <dbReference type="NCBI Taxonomy" id="385682"/>
    <lineage>
        <taxon>Bacteria</taxon>
        <taxon>Pseudomonadati</taxon>
        <taxon>Bacteroidota</taxon>
        <taxon>Bacteroidia</taxon>
        <taxon>Marinilabiliales</taxon>
        <taxon>Marinilabiliaceae</taxon>
        <taxon>Thermophagus</taxon>
    </lineage>
</organism>
<dbReference type="PANTHER" id="PTHR42990">
    <property type="entry name" value="ATPASE"/>
    <property type="match status" value="1"/>
</dbReference>
<dbReference type="InterPro" id="IPR025420">
    <property type="entry name" value="DUF4143"/>
</dbReference>
<reference evidence="3 4" key="1">
    <citation type="submission" date="2016-10" db="EMBL/GenBank/DDBJ databases">
        <authorList>
            <person name="de Groot N.N."/>
        </authorList>
    </citation>
    <scope>NUCLEOTIDE SEQUENCE [LARGE SCALE GENOMIC DNA]</scope>
    <source>
        <strain evidence="3 4">DSM 19012</strain>
    </source>
</reference>
<evidence type="ECO:0000259" key="1">
    <source>
        <dbReference type="Pfam" id="PF13173"/>
    </source>
</evidence>
<dbReference type="EMBL" id="FONA01000006">
    <property type="protein sequence ID" value="SFE08103.1"/>
    <property type="molecule type" value="Genomic_DNA"/>
</dbReference>
<evidence type="ECO:0000259" key="2">
    <source>
        <dbReference type="Pfam" id="PF13635"/>
    </source>
</evidence>
<feature type="domain" description="DUF4143" evidence="2">
    <location>
        <begin position="232"/>
        <end position="339"/>
    </location>
</feature>
<dbReference type="Pfam" id="PF13635">
    <property type="entry name" value="DUF4143"/>
    <property type="match status" value="1"/>
</dbReference>
<sequence length="397" mass="46565">MERIYDNYNRLLRNVRTHFKRFIWNEIDWSDRLIALMGARGVGKTTLMLQYLKEHYRGNGNALYVSLDDIYFSNHRLVDFAKTFYNHNGKVLFLDEVHKYPTWAIEIKNLYDSYPDMKIVFSGSSILDIYKGKWDLSRRVSAYHIPEMSLREFIQFEYGISLESVSLEDILKDHVIICRDIVEKVKPLAMLNDYWHYGCYPFYKESKTKYLERLRQVVNTVLESDIPITQGIEYRNVIKLKSLIEIISSTVPFVPNMANLASLVELDRKTLYHYLEVLQRAGLILLLKSAKKGLARMQKPEKIFPGNVNILTALAGQKPEKGALRETFLFQQLKQKYRVNYSDVGDFCVNEKYLFEVGGKTKRFDQIKDIPSSYLICDDIEIGYGNRIPLWLMGMLY</sequence>
<feature type="domain" description="AAA" evidence="1">
    <location>
        <begin position="31"/>
        <end position="153"/>
    </location>
</feature>
<dbReference type="PANTHER" id="PTHR42990:SF1">
    <property type="entry name" value="AAA+ ATPASE DOMAIN-CONTAINING PROTEIN"/>
    <property type="match status" value="1"/>
</dbReference>
<dbReference type="OrthoDB" id="9768467at2"/>
<protein>
    <submittedName>
        <fullName evidence="3">Uncharacterized protein</fullName>
    </submittedName>
</protein>
<dbReference type="STRING" id="385682.SAMN05444380_10683"/>
<evidence type="ECO:0000313" key="3">
    <source>
        <dbReference type="EMBL" id="SFE08103.1"/>
    </source>
</evidence>
<dbReference type="InterPro" id="IPR027417">
    <property type="entry name" value="P-loop_NTPase"/>
</dbReference>
<dbReference type="Pfam" id="PF13173">
    <property type="entry name" value="AAA_14"/>
    <property type="match status" value="1"/>
</dbReference>
<dbReference type="AlphaFoldDB" id="A0A1I1XQS7"/>
<dbReference type="RefSeq" id="WP_010528525.1">
    <property type="nucleotide sequence ID" value="NZ_AFSL01000087.1"/>
</dbReference>
<dbReference type="InterPro" id="IPR041682">
    <property type="entry name" value="AAA_14"/>
</dbReference>
<evidence type="ECO:0000313" key="4">
    <source>
        <dbReference type="Proteomes" id="UP000181976"/>
    </source>
</evidence>
<keyword evidence="4" id="KW-1185">Reference proteome</keyword>
<dbReference type="Gene3D" id="3.40.50.300">
    <property type="entry name" value="P-loop containing nucleotide triphosphate hydrolases"/>
    <property type="match status" value="1"/>
</dbReference>
<accession>A0A1I1XQS7</accession>
<name>A0A1I1XQS7_9BACT</name>
<proteinExistence type="predicted"/>
<dbReference type="SUPFAM" id="SSF52540">
    <property type="entry name" value="P-loop containing nucleoside triphosphate hydrolases"/>
    <property type="match status" value="1"/>
</dbReference>
<gene>
    <name evidence="3" type="ORF">SAMN05444380_10683</name>
</gene>